<dbReference type="OrthoDB" id="3219396at2759"/>
<comment type="caution">
    <text evidence="1">The sequence shown here is derived from an EMBL/GenBank/DDBJ whole genome shotgun (WGS) entry which is preliminary data.</text>
</comment>
<keyword evidence="2" id="KW-1185">Reference proteome</keyword>
<dbReference type="EMBL" id="WHVB01000004">
    <property type="protein sequence ID" value="KAF8484053.1"/>
    <property type="molecule type" value="Genomic_DNA"/>
</dbReference>
<evidence type="ECO:0008006" key="3">
    <source>
        <dbReference type="Google" id="ProtNLM"/>
    </source>
</evidence>
<sequence>MDGQQQGTGYDTERSQNLTINHIPDEVLLEIFDFYRQGTDNYDQKWSREYVWFDLAHVCRKWRAVMFASVSRLDLGITVGPEKPGHIKTILLGLWPILIDYRCMYEEITGSSFWRLRVALTHHHDRVRKIAFDGSRVNFDKFFEVTNCVFPSLEILAISFRDGYEPKIPDTFLRGPDLLDLHLRRLSLRGGVSLTSISGFLLSATALTHLFLLLDDTAFSPSSETTLLTCLQGMPCLRRFHLITTLLGPLSPLDSPSQPLTTKDIVLLSKLTCFVYSGPSVLLDALVAGLSAPSLRDVSIHFADATSPPTVHLSRFISEIEEHYYAIHMAFQGFLFLFSLLIQLDYISRCHLHFTLGLGVRYSQEAIMSIPAALSTRLVTVEELRVILDRTDVNVLENFIPWRRFFQQFPNVKALRTEGGNNDCIARILLQDNQGPDDVLAILPALEEIELGEDPLLTDESQRGLELAAFEPYISARQQAGRPVEVFFGS</sequence>
<dbReference type="Proteomes" id="UP000759537">
    <property type="component" value="Unassembled WGS sequence"/>
</dbReference>
<dbReference type="AlphaFoldDB" id="A0A9P5TBS4"/>
<reference evidence="1" key="1">
    <citation type="submission" date="2019-10" db="EMBL/GenBank/DDBJ databases">
        <authorList>
            <consortium name="DOE Joint Genome Institute"/>
            <person name="Kuo A."/>
            <person name="Miyauchi S."/>
            <person name="Kiss E."/>
            <person name="Drula E."/>
            <person name="Kohler A."/>
            <person name="Sanchez-Garcia M."/>
            <person name="Andreopoulos B."/>
            <person name="Barry K.W."/>
            <person name="Bonito G."/>
            <person name="Buee M."/>
            <person name="Carver A."/>
            <person name="Chen C."/>
            <person name="Cichocki N."/>
            <person name="Clum A."/>
            <person name="Culley D."/>
            <person name="Crous P.W."/>
            <person name="Fauchery L."/>
            <person name="Girlanda M."/>
            <person name="Hayes R."/>
            <person name="Keri Z."/>
            <person name="LaButti K."/>
            <person name="Lipzen A."/>
            <person name="Lombard V."/>
            <person name="Magnuson J."/>
            <person name="Maillard F."/>
            <person name="Morin E."/>
            <person name="Murat C."/>
            <person name="Nolan M."/>
            <person name="Ohm R."/>
            <person name="Pangilinan J."/>
            <person name="Pereira M."/>
            <person name="Perotto S."/>
            <person name="Peter M."/>
            <person name="Riley R."/>
            <person name="Sitrit Y."/>
            <person name="Stielow B."/>
            <person name="Szollosi G."/>
            <person name="Zifcakova L."/>
            <person name="Stursova M."/>
            <person name="Spatafora J.W."/>
            <person name="Tedersoo L."/>
            <person name="Vaario L.-M."/>
            <person name="Yamada A."/>
            <person name="Yan M."/>
            <person name="Wang P."/>
            <person name="Xu J."/>
            <person name="Bruns T."/>
            <person name="Baldrian P."/>
            <person name="Vilgalys R."/>
            <person name="Henrissat B."/>
            <person name="Grigoriev I.V."/>
            <person name="Hibbett D."/>
            <person name="Nagy L.G."/>
            <person name="Martin F.M."/>
        </authorList>
    </citation>
    <scope>NUCLEOTIDE SEQUENCE</scope>
    <source>
        <strain evidence="1">Prilba</strain>
    </source>
</reference>
<accession>A0A9P5TBS4</accession>
<evidence type="ECO:0000313" key="2">
    <source>
        <dbReference type="Proteomes" id="UP000759537"/>
    </source>
</evidence>
<protein>
    <recommendedName>
        <fullName evidence="3">F-box domain-containing protein</fullName>
    </recommendedName>
</protein>
<organism evidence="1 2">
    <name type="scientific">Russula ochroleuca</name>
    <dbReference type="NCBI Taxonomy" id="152965"/>
    <lineage>
        <taxon>Eukaryota</taxon>
        <taxon>Fungi</taxon>
        <taxon>Dikarya</taxon>
        <taxon>Basidiomycota</taxon>
        <taxon>Agaricomycotina</taxon>
        <taxon>Agaricomycetes</taxon>
        <taxon>Russulales</taxon>
        <taxon>Russulaceae</taxon>
        <taxon>Russula</taxon>
    </lineage>
</organism>
<proteinExistence type="predicted"/>
<reference evidence="1" key="2">
    <citation type="journal article" date="2020" name="Nat. Commun.">
        <title>Large-scale genome sequencing of mycorrhizal fungi provides insights into the early evolution of symbiotic traits.</title>
        <authorList>
            <person name="Miyauchi S."/>
            <person name="Kiss E."/>
            <person name="Kuo A."/>
            <person name="Drula E."/>
            <person name="Kohler A."/>
            <person name="Sanchez-Garcia M."/>
            <person name="Morin E."/>
            <person name="Andreopoulos B."/>
            <person name="Barry K.W."/>
            <person name="Bonito G."/>
            <person name="Buee M."/>
            <person name="Carver A."/>
            <person name="Chen C."/>
            <person name="Cichocki N."/>
            <person name="Clum A."/>
            <person name="Culley D."/>
            <person name="Crous P.W."/>
            <person name="Fauchery L."/>
            <person name="Girlanda M."/>
            <person name="Hayes R.D."/>
            <person name="Keri Z."/>
            <person name="LaButti K."/>
            <person name="Lipzen A."/>
            <person name="Lombard V."/>
            <person name="Magnuson J."/>
            <person name="Maillard F."/>
            <person name="Murat C."/>
            <person name="Nolan M."/>
            <person name="Ohm R.A."/>
            <person name="Pangilinan J."/>
            <person name="Pereira M.F."/>
            <person name="Perotto S."/>
            <person name="Peter M."/>
            <person name="Pfister S."/>
            <person name="Riley R."/>
            <person name="Sitrit Y."/>
            <person name="Stielow J.B."/>
            <person name="Szollosi G."/>
            <person name="Zifcakova L."/>
            <person name="Stursova M."/>
            <person name="Spatafora J.W."/>
            <person name="Tedersoo L."/>
            <person name="Vaario L.M."/>
            <person name="Yamada A."/>
            <person name="Yan M."/>
            <person name="Wang P."/>
            <person name="Xu J."/>
            <person name="Bruns T."/>
            <person name="Baldrian P."/>
            <person name="Vilgalys R."/>
            <person name="Dunand C."/>
            <person name="Henrissat B."/>
            <person name="Grigoriev I.V."/>
            <person name="Hibbett D."/>
            <person name="Nagy L.G."/>
            <person name="Martin F.M."/>
        </authorList>
    </citation>
    <scope>NUCLEOTIDE SEQUENCE</scope>
    <source>
        <strain evidence="1">Prilba</strain>
    </source>
</reference>
<gene>
    <name evidence="1" type="ORF">DFH94DRAFT_851865</name>
</gene>
<evidence type="ECO:0000313" key="1">
    <source>
        <dbReference type="EMBL" id="KAF8484053.1"/>
    </source>
</evidence>
<name>A0A9P5TBS4_9AGAM</name>